<reference evidence="1" key="1">
    <citation type="journal article" date="2014" name="Int. J. Syst. Evol. Microbiol.">
        <title>Complete genome sequence of Corynebacterium casei LMG S-19264T (=DSM 44701T), isolated from a smear-ripened cheese.</title>
        <authorList>
            <consortium name="US DOE Joint Genome Institute (JGI-PGF)"/>
            <person name="Walter F."/>
            <person name="Albersmeier A."/>
            <person name="Kalinowski J."/>
            <person name="Ruckert C."/>
        </authorList>
    </citation>
    <scope>NUCLEOTIDE SEQUENCE</scope>
    <source>
        <strain evidence="1">CGMCC 1.6333</strain>
    </source>
</reference>
<dbReference type="AlphaFoldDB" id="A0A917TXE8"/>
<dbReference type="RefSeq" id="WP_229666806.1">
    <property type="nucleotide sequence ID" value="NZ_BMLG01000031.1"/>
</dbReference>
<dbReference type="InterPro" id="IPR005368">
    <property type="entry name" value="UPF0175"/>
</dbReference>
<reference evidence="1" key="2">
    <citation type="submission" date="2020-09" db="EMBL/GenBank/DDBJ databases">
        <authorList>
            <person name="Sun Q."/>
            <person name="Zhou Y."/>
        </authorList>
    </citation>
    <scope>NUCLEOTIDE SEQUENCE</scope>
    <source>
        <strain evidence="1">CGMCC 1.6333</strain>
    </source>
</reference>
<dbReference type="Proteomes" id="UP000618460">
    <property type="component" value="Unassembled WGS sequence"/>
</dbReference>
<accession>A0A917TXE8</accession>
<keyword evidence="2" id="KW-1185">Reference proteome</keyword>
<protein>
    <submittedName>
        <fullName evidence="1">Uncharacterized protein</fullName>
    </submittedName>
</protein>
<organism evidence="1 2">
    <name type="scientific">Paraliobacillus quinghaiensis</name>
    <dbReference type="NCBI Taxonomy" id="470815"/>
    <lineage>
        <taxon>Bacteria</taxon>
        <taxon>Bacillati</taxon>
        <taxon>Bacillota</taxon>
        <taxon>Bacilli</taxon>
        <taxon>Bacillales</taxon>
        <taxon>Bacillaceae</taxon>
        <taxon>Paraliobacillus</taxon>
    </lineage>
</organism>
<comment type="caution">
    <text evidence="1">The sequence shown here is derived from an EMBL/GenBank/DDBJ whole genome shotgun (WGS) entry which is preliminary data.</text>
</comment>
<gene>
    <name evidence="1" type="ORF">GCM10011351_30930</name>
</gene>
<evidence type="ECO:0000313" key="1">
    <source>
        <dbReference type="EMBL" id="GGM42797.1"/>
    </source>
</evidence>
<name>A0A917TXE8_9BACI</name>
<evidence type="ECO:0000313" key="2">
    <source>
        <dbReference type="Proteomes" id="UP000618460"/>
    </source>
</evidence>
<dbReference type="Pfam" id="PF03683">
    <property type="entry name" value="UPF0175"/>
    <property type="match status" value="1"/>
</dbReference>
<sequence length="96" mass="10916">MLEQNEMNVYLPNEIISILDKSGNGKNLDDKVRLSLAIAMFVEKTVTLERASELAGRSLANFIDVLRAKRIPWMEYTNDHVADDELAIQKYFDGAK</sequence>
<proteinExistence type="predicted"/>
<dbReference type="EMBL" id="BMLG01000031">
    <property type="protein sequence ID" value="GGM42797.1"/>
    <property type="molecule type" value="Genomic_DNA"/>
</dbReference>